<evidence type="ECO:0000313" key="4">
    <source>
        <dbReference type="EMBL" id="WAR15072.1"/>
    </source>
</evidence>
<reference evidence="4" key="1">
    <citation type="submission" date="2022-11" db="EMBL/GenBank/DDBJ databases">
        <title>Centuries of genome instability and evolution in soft-shell clam transmissible cancer (bioRxiv).</title>
        <authorList>
            <person name="Hart S.F.M."/>
            <person name="Yonemitsu M.A."/>
            <person name="Giersch R.M."/>
            <person name="Beal B.F."/>
            <person name="Arriagada G."/>
            <person name="Davis B.W."/>
            <person name="Ostrander E.A."/>
            <person name="Goff S.P."/>
            <person name="Metzger M.J."/>
        </authorList>
    </citation>
    <scope>NUCLEOTIDE SEQUENCE</scope>
    <source>
        <strain evidence="4">MELC-2E11</strain>
        <tissue evidence="4">Siphon/mantle</tissue>
    </source>
</reference>
<feature type="transmembrane region" description="Helical" evidence="2">
    <location>
        <begin position="24"/>
        <end position="45"/>
    </location>
</feature>
<dbReference type="SUPFAM" id="SSF49562">
    <property type="entry name" value="C2 domain (Calcium/lipid-binding domain, CaLB)"/>
    <property type="match status" value="2"/>
</dbReference>
<feature type="domain" description="C2" evidence="3">
    <location>
        <begin position="159"/>
        <end position="297"/>
    </location>
</feature>
<dbReference type="PROSITE" id="PS50004">
    <property type="entry name" value="C2"/>
    <property type="match status" value="2"/>
</dbReference>
<sequence length="447" mass="50732">MAAVGNPTLAPNVEYIVITFWDKIYIVCGAAALLLLLLLCMLCILCPECFCRCCVEDEKKRQFQRDSDKSASQRSNASKGSYGSTDSDFMYGSGDIKDSGPIRWMPLDVIREQTTDWSSDASSGQDVISLDRNKKRIGFLPNGSQNGDVHPPGTPPVLEKGEIHFALSYVQTEEKLVIKINEVKDVVLTENQQLISPYVRVCLYRSPKQFFTFRDGGKTEKNITNLEKELKTRMKRPSDVLAYKETFEIPMDLESLKSMTINILLCDMDKFSRHVTLGEISVNLKKANLLNIQEREYSEDFSEPNKENLGTLTLGTSYLPTSEKLYLTVESMKDLRIIDKNSGTTDACVKIYLMYEGKQLKRVKTTVRKNDTNPVFNESFSFDVPQTEIEKVYFSLVICHYNGEKKGTKLIGRIYLGTNFGPEARDFWGSMIQNPRKKIVKTFDISS</sequence>
<dbReference type="Pfam" id="PF00168">
    <property type="entry name" value="C2"/>
    <property type="match status" value="2"/>
</dbReference>
<evidence type="ECO:0000256" key="1">
    <source>
        <dbReference type="SAM" id="MobiDB-lite"/>
    </source>
</evidence>
<evidence type="ECO:0000256" key="2">
    <source>
        <dbReference type="SAM" id="Phobius"/>
    </source>
</evidence>
<feature type="region of interest" description="Disordered" evidence="1">
    <location>
        <begin position="64"/>
        <end position="86"/>
    </location>
</feature>
<keyword evidence="5" id="KW-1185">Reference proteome</keyword>
<dbReference type="CDD" id="cd00276">
    <property type="entry name" value="C2B_Synaptotagmin"/>
    <property type="match status" value="1"/>
</dbReference>
<name>A0ABY7F1W1_MYAAR</name>
<evidence type="ECO:0000313" key="5">
    <source>
        <dbReference type="Proteomes" id="UP001164746"/>
    </source>
</evidence>
<dbReference type="EMBL" id="CP111020">
    <property type="protein sequence ID" value="WAR15072.1"/>
    <property type="molecule type" value="Genomic_DNA"/>
</dbReference>
<dbReference type="Proteomes" id="UP001164746">
    <property type="component" value="Chromosome 9"/>
</dbReference>
<keyword evidence="2" id="KW-0472">Membrane</keyword>
<organism evidence="4 5">
    <name type="scientific">Mya arenaria</name>
    <name type="common">Soft-shell clam</name>
    <dbReference type="NCBI Taxonomy" id="6604"/>
    <lineage>
        <taxon>Eukaryota</taxon>
        <taxon>Metazoa</taxon>
        <taxon>Spiralia</taxon>
        <taxon>Lophotrochozoa</taxon>
        <taxon>Mollusca</taxon>
        <taxon>Bivalvia</taxon>
        <taxon>Autobranchia</taxon>
        <taxon>Heteroconchia</taxon>
        <taxon>Euheterodonta</taxon>
        <taxon>Imparidentia</taxon>
        <taxon>Neoheterodontei</taxon>
        <taxon>Myida</taxon>
        <taxon>Myoidea</taxon>
        <taxon>Myidae</taxon>
        <taxon>Mya</taxon>
    </lineage>
</organism>
<dbReference type="SMART" id="SM00239">
    <property type="entry name" value="C2"/>
    <property type="match status" value="2"/>
</dbReference>
<evidence type="ECO:0000259" key="3">
    <source>
        <dbReference type="PROSITE" id="PS50004"/>
    </source>
</evidence>
<protein>
    <submittedName>
        <fullName evidence="4">SYT3-like protein</fullName>
    </submittedName>
</protein>
<accession>A0ABY7F1W1</accession>
<proteinExistence type="predicted"/>
<dbReference type="PANTHER" id="PTHR10024">
    <property type="entry name" value="SYNAPTOTAGMIN"/>
    <property type="match status" value="1"/>
</dbReference>
<dbReference type="InterPro" id="IPR035892">
    <property type="entry name" value="C2_domain_sf"/>
</dbReference>
<keyword evidence="2" id="KW-1133">Transmembrane helix</keyword>
<gene>
    <name evidence="4" type="ORF">MAR_005177</name>
</gene>
<keyword evidence="2" id="KW-0812">Transmembrane</keyword>
<dbReference type="Gene3D" id="2.60.40.150">
    <property type="entry name" value="C2 domain"/>
    <property type="match status" value="2"/>
</dbReference>
<dbReference type="InterPro" id="IPR000008">
    <property type="entry name" value="C2_dom"/>
</dbReference>
<feature type="compositionally biased region" description="Polar residues" evidence="1">
    <location>
        <begin position="72"/>
        <end position="86"/>
    </location>
</feature>
<feature type="domain" description="C2" evidence="3">
    <location>
        <begin position="308"/>
        <end position="443"/>
    </location>
</feature>